<feature type="transmembrane region" description="Helical" evidence="1">
    <location>
        <begin position="29"/>
        <end position="53"/>
    </location>
</feature>
<proteinExistence type="predicted"/>
<keyword evidence="1" id="KW-0812">Transmembrane</keyword>
<gene>
    <name evidence="2" type="ORF">BLA29_002258</name>
</gene>
<dbReference type="Pfam" id="PF03134">
    <property type="entry name" value="TB2_DP1_HVA22"/>
    <property type="match status" value="1"/>
</dbReference>
<name>A0A1Y3BSD8_EURMA</name>
<organism evidence="2 3">
    <name type="scientific">Euroglyphus maynei</name>
    <name type="common">Mayne's house dust mite</name>
    <dbReference type="NCBI Taxonomy" id="6958"/>
    <lineage>
        <taxon>Eukaryota</taxon>
        <taxon>Metazoa</taxon>
        <taxon>Ecdysozoa</taxon>
        <taxon>Arthropoda</taxon>
        <taxon>Chelicerata</taxon>
        <taxon>Arachnida</taxon>
        <taxon>Acari</taxon>
        <taxon>Acariformes</taxon>
        <taxon>Sarcoptiformes</taxon>
        <taxon>Astigmata</taxon>
        <taxon>Psoroptidia</taxon>
        <taxon>Analgoidea</taxon>
        <taxon>Pyroglyphidae</taxon>
        <taxon>Pyroglyphinae</taxon>
        <taxon>Euroglyphus</taxon>
    </lineage>
</organism>
<evidence type="ECO:0000313" key="3">
    <source>
        <dbReference type="Proteomes" id="UP000194236"/>
    </source>
</evidence>
<protein>
    <submittedName>
        <fullName evidence="2">Uncharacterized protein</fullName>
    </submittedName>
</protein>
<dbReference type="AlphaFoldDB" id="A0A1Y3BSD8"/>
<dbReference type="InterPro" id="IPR004345">
    <property type="entry name" value="TB2_DP1_HVA22"/>
</dbReference>
<dbReference type="OrthoDB" id="6504071at2759"/>
<keyword evidence="3" id="KW-1185">Reference proteome</keyword>
<keyword evidence="1" id="KW-1133">Transmembrane helix</keyword>
<evidence type="ECO:0000256" key="1">
    <source>
        <dbReference type="SAM" id="Phobius"/>
    </source>
</evidence>
<keyword evidence="1" id="KW-0472">Membrane</keyword>
<dbReference type="EMBL" id="MUJZ01002580">
    <property type="protein sequence ID" value="OTF83692.1"/>
    <property type="molecule type" value="Genomic_DNA"/>
</dbReference>
<evidence type="ECO:0000313" key="2">
    <source>
        <dbReference type="EMBL" id="OTF83692.1"/>
    </source>
</evidence>
<dbReference type="Proteomes" id="UP000194236">
    <property type="component" value="Unassembled WGS sequence"/>
</dbReference>
<accession>A0A1Y3BSD8</accession>
<comment type="caution">
    <text evidence="2">The sequence shown here is derived from an EMBL/GenBank/DDBJ whole genome shotgun (WGS) entry which is preliminary data.</text>
</comment>
<reference evidence="2 3" key="1">
    <citation type="submission" date="2017-03" db="EMBL/GenBank/DDBJ databases">
        <title>Genome Survey of Euroglyphus maynei.</title>
        <authorList>
            <person name="Arlian L.G."/>
            <person name="Morgan M.S."/>
            <person name="Rider S.D."/>
        </authorList>
    </citation>
    <scope>NUCLEOTIDE SEQUENCE [LARGE SCALE GENOMIC DNA]</scope>
    <source>
        <strain evidence="2">Arlian Lab</strain>
        <tissue evidence="2">Whole body</tissue>
    </source>
</reference>
<sequence>MFLYPSYRSYYKLKYSDLQREDLIDLVKFWIFMSFFITVDMMFGNLIPLGFFIKGIILVQCVIPYNPTAIHFVYENIIKPSYAYLEENPYIRRLNQYFRQQQQSYHLLHHNHNDQLDYDDFHVR</sequence>